<proteinExistence type="predicted"/>
<dbReference type="Proteomes" id="UP000048926">
    <property type="component" value="Unassembled WGS sequence"/>
</dbReference>
<reference evidence="3" key="1">
    <citation type="submission" date="2015-07" db="EMBL/GenBank/DDBJ databases">
        <authorList>
            <person name="Rodrigo-Torres Lidia"/>
            <person name="Arahal R.David."/>
        </authorList>
    </citation>
    <scope>NUCLEOTIDE SEQUENCE [LARGE SCALE GENOMIC DNA]</scope>
    <source>
        <strain evidence="3">CECT 4801</strain>
    </source>
</reference>
<name>A0A0M6Y5Z0_9HYPH</name>
<dbReference type="AlphaFoldDB" id="A0A0M6Y5Z0"/>
<evidence type="ECO:0000313" key="2">
    <source>
        <dbReference type="EMBL" id="CTQ45515.1"/>
    </source>
</evidence>
<dbReference type="OrthoDB" id="7889182at2"/>
<keyword evidence="1" id="KW-0472">Membrane</keyword>
<organism evidence="2 3">
    <name type="scientific">Roseibium aggregatum</name>
    <dbReference type="NCBI Taxonomy" id="187304"/>
    <lineage>
        <taxon>Bacteria</taxon>
        <taxon>Pseudomonadati</taxon>
        <taxon>Pseudomonadota</taxon>
        <taxon>Alphaproteobacteria</taxon>
        <taxon>Hyphomicrobiales</taxon>
        <taxon>Stappiaceae</taxon>
        <taxon>Roseibium</taxon>
    </lineage>
</organism>
<sequence>MPVLTRQNMLTSGRRWTFRLIAGLMSAVALALLIAAPATVLADNWSMVGIAIVVSEIIVLAGGLTWLALLILAPKR</sequence>
<dbReference type="RefSeq" id="WP_023000078.1">
    <property type="nucleotide sequence ID" value="NZ_CP045622.1"/>
</dbReference>
<evidence type="ECO:0000313" key="3">
    <source>
        <dbReference type="Proteomes" id="UP000048926"/>
    </source>
</evidence>
<evidence type="ECO:0000256" key="1">
    <source>
        <dbReference type="SAM" id="Phobius"/>
    </source>
</evidence>
<keyword evidence="1" id="KW-0812">Transmembrane</keyword>
<protein>
    <submittedName>
        <fullName evidence="2">Uncharacterized protein</fullName>
    </submittedName>
</protein>
<keyword evidence="1" id="KW-1133">Transmembrane helix</keyword>
<keyword evidence="3" id="KW-1185">Reference proteome</keyword>
<feature type="transmembrane region" description="Helical" evidence="1">
    <location>
        <begin position="52"/>
        <end position="73"/>
    </location>
</feature>
<accession>A0A0M6Y5Z0</accession>
<dbReference type="KEGG" id="lagg:B0E33_03510"/>
<gene>
    <name evidence="2" type="ORF">LAL4801_03967</name>
</gene>
<dbReference type="EMBL" id="CXST01000002">
    <property type="protein sequence ID" value="CTQ45515.1"/>
    <property type="molecule type" value="Genomic_DNA"/>
</dbReference>
<dbReference type="STRING" id="187304.B0E33_03510"/>